<evidence type="ECO:0008006" key="4">
    <source>
        <dbReference type="Google" id="ProtNLM"/>
    </source>
</evidence>
<dbReference type="Proteomes" id="UP000242180">
    <property type="component" value="Unassembled WGS sequence"/>
</dbReference>
<evidence type="ECO:0000313" key="2">
    <source>
        <dbReference type="EMBL" id="ORY95484.1"/>
    </source>
</evidence>
<dbReference type="AlphaFoldDB" id="A0A1X2HBA6"/>
<dbReference type="Gene3D" id="3.40.50.720">
    <property type="entry name" value="NAD(P)-binding Rossmann-like Domain"/>
    <property type="match status" value="1"/>
</dbReference>
<dbReference type="OrthoDB" id="674948at2759"/>
<keyword evidence="1" id="KW-0732">Signal</keyword>
<feature type="chain" id="PRO_5013163077" description="Pyrroline-5-carboxylate reductase catalytic N-terminal domain-containing protein" evidence="1">
    <location>
        <begin position="25"/>
        <end position="268"/>
    </location>
</feature>
<dbReference type="InParanoid" id="A0A1X2HBA6"/>
<accession>A0A1X2HBA6</accession>
<protein>
    <recommendedName>
        <fullName evidence="4">Pyrroline-5-carboxylate reductase catalytic N-terminal domain-containing protein</fullName>
    </recommendedName>
</protein>
<comment type="caution">
    <text evidence="2">The sequence shown here is derived from an EMBL/GenBank/DDBJ whole genome shotgun (WGS) entry which is preliminary data.</text>
</comment>
<gene>
    <name evidence="2" type="ORF">BCR43DRAFT_493071</name>
</gene>
<reference evidence="2 3" key="1">
    <citation type="submission" date="2016-07" db="EMBL/GenBank/DDBJ databases">
        <title>Pervasive Adenine N6-methylation of Active Genes in Fungi.</title>
        <authorList>
            <consortium name="DOE Joint Genome Institute"/>
            <person name="Mondo S.J."/>
            <person name="Dannebaum R.O."/>
            <person name="Kuo R.C."/>
            <person name="Labutti K."/>
            <person name="Haridas S."/>
            <person name="Kuo A."/>
            <person name="Salamov A."/>
            <person name="Ahrendt S.R."/>
            <person name="Lipzen A."/>
            <person name="Sullivan W."/>
            <person name="Andreopoulos W.B."/>
            <person name="Clum A."/>
            <person name="Lindquist E."/>
            <person name="Daum C."/>
            <person name="Ramamoorthy G.K."/>
            <person name="Gryganskyi A."/>
            <person name="Culley D."/>
            <person name="Magnuson J.K."/>
            <person name="James T.Y."/>
            <person name="O'Malley M.A."/>
            <person name="Stajich J.E."/>
            <person name="Spatafora J.W."/>
            <person name="Visel A."/>
            <person name="Grigoriev I.V."/>
        </authorList>
    </citation>
    <scope>NUCLEOTIDE SEQUENCE [LARGE SCALE GENOMIC DNA]</scope>
    <source>
        <strain evidence="2 3">NRRL 2496</strain>
    </source>
</reference>
<feature type="signal peptide" evidence="1">
    <location>
        <begin position="1"/>
        <end position="24"/>
    </location>
</feature>
<proteinExistence type="predicted"/>
<dbReference type="PANTHER" id="PTHR40129:SF2">
    <property type="entry name" value="KETOPANTOATE REDUCTASE N-TERMINAL DOMAIN-CONTAINING PROTEIN"/>
    <property type="match status" value="1"/>
</dbReference>
<dbReference type="PANTHER" id="PTHR40129">
    <property type="entry name" value="KETOPANTOATE REDUCTASE N-TERMINAL DOMAIN-CONTAINING PROTEIN"/>
    <property type="match status" value="1"/>
</dbReference>
<name>A0A1X2HBA6_SYNRA</name>
<dbReference type="EMBL" id="MCGN01000006">
    <property type="protein sequence ID" value="ORY95484.1"/>
    <property type="molecule type" value="Genomic_DNA"/>
</dbReference>
<sequence>MTDISLLVLGLGWTGQFITQQCAAQKVAYAATTRDGRHGTLAWTLTDEPDVSTLPPARTVLVTFPVLSGPAMEKLMTAYEAKHSTKPHWILLSSTRPFSSNPLPVSDRHSPMMPNDRTPAEEVTLVHQGTVLHLAGLWGAQRQPRNWVARFSTEEAIRAKLLTRQLHLIHGQDVARAILAVHEQPRGGRWIVTDRGCQDWIRLFLTWASSDQLILARRLAHEDEACRTALHNATLEEAVARGNVQPASDSREFWDTFGLEPTKFLKVE</sequence>
<organism evidence="2 3">
    <name type="scientific">Syncephalastrum racemosum</name>
    <name type="common">Filamentous fungus</name>
    <dbReference type="NCBI Taxonomy" id="13706"/>
    <lineage>
        <taxon>Eukaryota</taxon>
        <taxon>Fungi</taxon>
        <taxon>Fungi incertae sedis</taxon>
        <taxon>Mucoromycota</taxon>
        <taxon>Mucoromycotina</taxon>
        <taxon>Mucoromycetes</taxon>
        <taxon>Mucorales</taxon>
        <taxon>Syncephalastraceae</taxon>
        <taxon>Syncephalastrum</taxon>
    </lineage>
</organism>
<evidence type="ECO:0000256" key="1">
    <source>
        <dbReference type="SAM" id="SignalP"/>
    </source>
</evidence>
<keyword evidence="3" id="KW-1185">Reference proteome</keyword>
<evidence type="ECO:0000313" key="3">
    <source>
        <dbReference type="Proteomes" id="UP000242180"/>
    </source>
</evidence>
<dbReference type="OMA" id="SIHMIHG"/>
<dbReference type="STRING" id="13706.A0A1X2HBA6"/>